<dbReference type="SUPFAM" id="SSF48065">
    <property type="entry name" value="DBL homology domain (DH-domain)"/>
    <property type="match status" value="1"/>
</dbReference>
<organism evidence="3 4">
    <name type="scientific">Wickerhamomyces anomalus (strain ATCC 58044 / CBS 1984 / NCYC 433 / NRRL Y-366-8)</name>
    <name type="common">Yeast</name>
    <name type="synonym">Hansenula anomala</name>
    <dbReference type="NCBI Taxonomy" id="683960"/>
    <lineage>
        <taxon>Eukaryota</taxon>
        <taxon>Fungi</taxon>
        <taxon>Dikarya</taxon>
        <taxon>Ascomycota</taxon>
        <taxon>Saccharomycotina</taxon>
        <taxon>Saccharomycetes</taxon>
        <taxon>Phaffomycetales</taxon>
        <taxon>Wickerhamomycetaceae</taxon>
        <taxon>Wickerhamomyces</taxon>
    </lineage>
</organism>
<gene>
    <name evidence="3" type="ORF">WICANDRAFT_28650</name>
</gene>
<evidence type="ECO:0000259" key="2">
    <source>
        <dbReference type="PROSITE" id="PS50010"/>
    </source>
</evidence>
<evidence type="ECO:0000313" key="4">
    <source>
        <dbReference type="Proteomes" id="UP000094112"/>
    </source>
</evidence>
<keyword evidence="4" id="KW-1185">Reference proteome</keyword>
<dbReference type="InterPro" id="IPR035899">
    <property type="entry name" value="DBL_dom_sf"/>
</dbReference>
<accession>A0A1E3P916</accession>
<dbReference type="PANTHER" id="PTHR45818:SF3">
    <property type="entry name" value="PROTEIN VAV"/>
    <property type="match status" value="1"/>
</dbReference>
<feature type="non-terminal residue" evidence="3">
    <location>
        <position position="521"/>
    </location>
</feature>
<evidence type="ECO:0000313" key="3">
    <source>
        <dbReference type="EMBL" id="ODQ61442.1"/>
    </source>
</evidence>
<dbReference type="STRING" id="683960.A0A1E3P916"/>
<dbReference type="GO" id="GO:0005085">
    <property type="term" value="F:guanyl-nucleotide exchange factor activity"/>
    <property type="evidence" value="ECO:0007669"/>
    <property type="project" value="InterPro"/>
</dbReference>
<evidence type="ECO:0000256" key="1">
    <source>
        <dbReference type="SAM" id="MobiDB-lite"/>
    </source>
</evidence>
<dbReference type="AlphaFoldDB" id="A0A1E3P916"/>
<sequence>MSQVQTPAVQESSSRPTTQNSIQSSNPSLLKPNNETSYQTSFFNKDDYAFFRSEESSADIINELENSKTEVLDFDQLSPLHDFKQSTNIQLSSGLEFLNEIPSSCVEFAYKKISSELCTGVSAFANSEYTSSSKLTPCTIKYEDFSPTTKNSYHRKFAIEEIIETEETYISSLKMLSGIYLGSLITKGSDGVPIKLLHSYIESLITNHQSFLKDLRSLFYFYLKPSIRNNLSPGLRTRAEELLSCSSPLMAALVSQLIAEKAISLYFYQELSCLHELVLRLMAAKESDPEFGSTLTKGYQLFLEATQGSNSRMDLSFSSLIQKPISRIGKYKLFVENLLKLTPISEDPLCHSKIELSLHQIDDRIKLVNRYGLEEKFKANSLFQNLVFGVKTLKFPVEYLGLPILLGSLHCVWVGKERQVHAQLLGAFLFKTHLVLAHISKINRYEVKFLIPLSICKVVDNSDMMGGLFTNYKHSFKLIFEHDYTLIELLCLQYDEMECEVWKNKLNILVNYVNGPYKFDY</sequence>
<dbReference type="GeneID" id="30198765"/>
<dbReference type="RefSeq" id="XP_019040649.1">
    <property type="nucleotide sequence ID" value="XM_019181519.1"/>
</dbReference>
<protein>
    <recommendedName>
        <fullName evidence="2">DH domain-containing protein</fullName>
    </recommendedName>
</protein>
<dbReference type="Pfam" id="PF00621">
    <property type="entry name" value="RhoGEF"/>
    <property type="match status" value="1"/>
</dbReference>
<dbReference type="Proteomes" id="UP000094112">
    <property type="component" value="Unassembled WGS sequence"/>
</dbReference>
<name>A0A1E3P916_WICAA</name>
<dbReference type="PROSITE" id="PS50010">
    <property type="entry name" value="DH_2"/>
    <property type="match status" value="1"/>
</dbReference>
<reference evidence="3 4" key="1">
    <citation type="journal article" date="2016" name="Proc. Natl. Acad. Sci. U.S.A.">
        <title>Comparative genomics of biotechnologically important yeasts.</title>
        <authorList>
            <person name="Riley R."/>
            <person name="Haridas S."/>
            <person name="Wolfe K.H."/>
            <person name="Lopes M.R."/>
            <person name="Hittinger C.T."/>
            <person name="Goeker M."/>
            <person name="Salamov A.A."/>
            <person name="Wisecaver J.H."/>
            <person name="Long T.M."/>
            <person name="Calvey C.H."/>
            <person name="Aerts A.L."/>
            <person name="Barry K.W."/>
            <person name="Choi C."/>
            <person name="Clum A."/>
            <person name="Coughlan A.Y."/>
            <person name="Deshpande S."/>
            <person name="Douglass A.P."/>
            <person name="Hanson S.J."/>
            <person name="Klenk H.-P."/>
            <person name="LaButti K.M."/>
            <person name="Lapidus A."/>
            <person name="Lindquist E.A."/>
            <person name="Lipzen A.M."/>
            <person name="Meier-Kolthoff J.P."/>
            <person name="Ohm R.A."/>
            <person name="Otillar R.P."/>
            <person name="Pangilinan J.L."/>
            <person name="Peng Y."/>
            <person name="Rokas A."/>
            <person name="Rosa C.A."/>
            <person name="Scheuner C."/>
            <person name="Sibirny A.A."/>
            <person name="Slot J.C."/>
            <person name="Stielow J.B."/>
            <person name="Sun H."/>
            <person name="Kurtzman C.P."/>
            <person name="Blackwell M."/>
            <person name="Grigoriev I.V."/>
            <person name="Jeffries T.W."/>
        </authorList>
    </citation>
    <scope>NUCLEOTIDE SEQUENCE [LARGE SCALE GENOMIC DNA]</scope>
    <source>
        <strain evidence="4">ATCC 58044 / CBS 1984 / NCYC 433 / NRRL Y-366-8</strain>
    </source>
</reference>
<dbReference type="OrthoDB" id="8059989at2759"/>
<dbReference type="GO" id="GO:0005737">
    <property type="term" value="C:cytoplasm"/>
    <property type="evidence" value="ECO:0007669"/>
    <property type="project" value="TreeGrafter"/>
</dbReference>
<dbReference type="InterPro" id="IPR000219">
    <property type="entry name" value="DH_dom"/>
</dbReference>
<dbReference type="Gene3D" id="1.20.900.10">
    <property type="entry name" value="Dbl homology (DH) domain"/>
    <property type="match status" value="1"/>
</dbReference>
<proteinExistence type="predicted"/>
<feature type="region of interest" description="Disordered" evidence="1">
    <location>
        <begin position="1"/>
        <end position="36"/>
    </location>
</feature>
<dbReference type="PANTHER" id="PTHR45818">
    <property type="entry name" value="PROTEIN VAV"/>
    <property type="match status" value="1"/>
</dbReference>
<dbReference type="SMART" id="SM00325">
    <property type="entry name" value="RhoGEF"/>
    <property type="match status" value="1"/>
</dbReference>
<feature type="domain" description="DH" evidence="2">
    <location>
        <begin position="154"/>
        <end position="371"/>
    </location>
</feature>
<dbReference type="EMBL" id="KV454209">
    <property type="protein sequence ID" value="ODQ61442.1"/>
    <property type="molecule type" value="Genomic_DNA"/>
</dbReference>